<keyword evidence="5 8" id="KW-0378">Hydrolase</keyword>
<evidence type="ECO:0000313" key="12">
    <source>
        <dbReference type="EMBL" id="TWT80070.1"/>
    </source>
</evidence>
<proteinExistence type="inferred from homology"/>
<dbReference type="PROSITE" id="PS51710">
    <property type="entry name" value="G_OBG"/>
    <property type="match status" value="1"/>
</dbReference>
<comment type="cofactor">
    <cofactor evidence="8">
        <name>Mg(2+)</name>
        <dbReference type="ChEBI" id="CHEBI:18420"/>
    </cofactor>
</comment>
<evidence type="ECO:0000256" key="7">
    <source>
        <dbReference type="ARBA" id="ARBA00023134"/>
    </source>
</evidence>
<dbReference type="Gene3D" id="2.70.210.12">
    <property type="entry name" value="GTP1/OBG domain"/>
    <property type="match status" value="1"/>
</dbReference>
<dbReference type="InterPro" id="IPR014100">
    <property type="entry name" value="GTP-bd_Obg/CgtA"/>
</dbReference>
<feature type="compositionally biased region" description="Basic residues" evidence="9">
    <location>
        <begin position="353"/>
        <end position="362"/>
    </location>
</feature>
<dbReference type="InterPro" id="IPR036726">
    <property type="entry name" value="GTP1_OBG_dom_sf"/>
</dbReference>
<feature type="binding site" evidence="8">
    <location>
        <begin position="165"/>
        <end position="172"/>
    </location>
    <ligand>
        <name>GTP</name>
        <dbReference type="ChEBI" id="CHEBI:37565"/>
    </ligand>
</feature>
<dbReference type="NCBIfam" id="NF008954">
    <property type="entry name" value="PRK12296.1"/>
    <property type="match status" value="1"/>
</dbReference>
<feature type="binding site" evidence="8">
    <location>
        <position position="192"/>
    </location>
    <ligand>
        <name>Mg(2+)</name>
        <dbReference type="ChEBI" id="CHEBI:18420"/>
    </ligand>
</feature>
<feature type="binding site" evidence="8">
    <location>
        <begin position="282"/>
        <end position="285"/>
    </location>
    <ligand>
        <name>GTP</name>
        <dbReference type="ChEBI" id="CHEBI:37565"/>
    </ligand>
</feature>
<dbReference type="PIRSF" id="PIRSF002401">
    <property type="entry name" value="GTP_bd_Obg/CgtA"/>
    <property type="match status" value="1"/>
</dbReference>
<evidence type="ECO:0000256" key="9">
    <source>
        <dbReference type="SAM" id="MobiDB-lite"/>
    </source>
</evidence>
<feature type="binding site" evidence="8">
    <location>
        <begin position="308"/>
        <end position="310"/>
    </location>
    <ligand>
        <name>GTP</name>
        <dbReference type="ChEBI" id="CHEBI:37565"/>
    </ligand>
</feature>
<keyword evidence="2 8" id="KW-0963">Cytoplasm</keyword>
<dbReference type="SUPFAM" id="SSF82051">
    <property type="entry name" value="Obg GTP-binding protein N-terminal domain"/>
    <property type="match status" value="1"/>
</dbReference>
<keyword evidence="6 8" id="KW-0460">Magnesium</keyword>
<organism evidence="12 13">
    <name type="scientific">Novipirellula herctigrandis</name>
    <dbReference type="NCBI Taxonomy" id="2527986"/>
    <lineage>
        <taxon>Bacteria</taxon>
        <taxon>Pseudomonadati</taxon>
        <taxon>Planctomycetota</taxon>
        <taxon>Planctomycetia</taxon>
        <taxon>Pirellulales</taxon>
        <taxon>Pirellulaceae</taxon>
        <taxon>Novipirellula</taxon>
    </lineage>
</organism>
<comment type="similarity">
    <text evidence="1 8">Belongs to the TRAFAC class OBG-HflX-like GTPase superfamily. OBG GTPase family.</text>
</comment>
<evidence type="ECO:0000256" key="6">
    <source>
        <dbReference type="ARBA" id="ARBA00022842"/>
    </source>
</evidence>
<dbReference type="EMBL" id="SJPJ01000001">
    <property type="protein sequence ID" value="TWT80070.1"/>
    <property type="molecule type" value="Genomic_DNA"/>
</dbReference>
<comment type="caution">
    <text evidence="12">The sequence shown here is derived from an EMBL/GenBank/DDBJ whole genome shotgun (WGS) entry which is preliminary data.</text>
</comment>
<dbReference type="FunFam" id="2.70.210.12:FF:000001">
    <property type="entry name" value="GTPase Obg"/>
    <property type="match status" value="1"/>
</dbReference>
<dbReference type="NCBIfam" id="TIGR02729">
    <property type="entry name" value="Obg_CgtA"/>
    <property type="match status" value="1"/>
</dbReference>
<dbReference type="InterPro" id="IPR031167">
    <property type="entry name" value="G_OBG"/>
</dbReference>
<accession>A0A5C5YYR2</accession>
<dbReference type="InterPro" id="IPR027417">
    <property type="entry name" value="P-loop_NTPase"/>
</dbReference>
<evidence type="ECO:0000256" key="2">
    <source>
        <dbReference type="ARBA" id="ARBA00022490"/>
    </source>
</evidence>
<feature type="binding site" evidence="8">
    <location>
        <begin position="212"/>
        <end position="215"/>
    </location>
    <ligand>
        <name>GTP</name>
        <dbReference type="ChEBI" id="CHEBI:37565"/>
    </ligand>
</feature>
<feature type="domain" description="OBG-type G" evidence="10">
    <location>
        <begin position="159"/>
        <end position="327"/>
    </location>
</feature>
<protein>
    <recommendedName>
        <fullName evidence="8">GTPase Obg</fullName>
        <ecNumber evidence="8">3.6.5.-</ecNumber>
    </recommendedName>
    <alternativeName>
        <fullName evidence="8">GTP-binding protein Obg</fullName>
    </alternativeName>
</protein>
<dbReference type="PANTHER" id="PTHR11702:SF31">
    <property type="entry name" value="MITOCHONDRIAL RIBOSOME-ASSOCIATED GTPASE 2"/>
    <property type="match status" value="1"/>
</dbReference>
<feature type="compositionally biased region" description="Acidic residues" evidence="9">
    <location>
        <begin position="381"/>
        <end position="398"/>
    </location>
</feature>
<evidence type="ECO:0000313" key="13">
    <source>
        <dbReference type="Proteomes" id="UP000315010"/>
    </source>
</evidence>
<evidence type="ECO:0000256" key="5">
    <source>
        <dbReference type="ARBA" id="ARBA00022801"/>
    </source>
</evidence>
<dbReference type="GO" id="GO:0042254">
    <property type="term" value="P:ribosome biogenesis"/>
    <property type="evidence" value="ECO:0007669"/>
    <property type="project" value="UniProtKB-UniRule"/>
</dbReference>
<evidence type="ECO:0000256" key="1">
    <source>
        <dbReference type="ARBA" id="ARBA00007699"/>
    </source>
</evidence>
<dbReference type="InterPro" id="IPR006169">
    <property type="entry name" value="GTP1_OBG_dom"/>
</dbReference>
<dbReference type="InterPro" id="IPR006073">
    <property type="entry name" value="GTP-bd"/>
</dbReference>
<dbReference type="EC" id="3.6.5.-" evidence="8"/>
<dbReference type="GO" id="GO:0003924">
    <property type="term" value="F:GTPase activity"/>
    <property type="evidence" value="ECO:0007669"/>
    <property type="project" value="UniProtKB-UniRule"/>
</dbReference>
<dbReference type="InterPro" id="IPR045086">
    <property type="entry name" value="OBG_GTPase"/>
</dbReference>
<comment type="subunit">
    <text evidence="8">Monomer.</text>
</comment>
<dbReference type="InterPro" id="IPR006074">
    <property type="entry name" value="GTP1-OBG_CS"/>
</dbReference>
<dbReference type="GO" id="GO:0000287">
    <property type="term" value="F:magnesium ion binding"/>
    <property type="evidence" value="ECO:0007669"/>
    <property type="project" value="InterPro"/>
</dbReference>
<feature type="region of interest" description="Disordered" evidence="9">
    <location>
        <begin position="332"/>
        <end position="398"/>
    </location>
</feature>
<evidence type="ECO:0000256" key="4">
    <source>
        <dbReference type="ARBA" id="ARBA00022741"/>
    </source>
</evidence>
<evidence type="ECO:0000256" key="8">
    <source>
        <dbReference type="HAMAP-Rule" id="MF_01454"/>
    </source>
</evidence>
<dbReference type="SUPFAM" id="SSF52540">
    <property type="entry name" value="P-loop containing nucleoside triphosphate hydrolases"/>
    <property type="match status" value="1"/>
</dbReference>
<dbReference type="GO" id="GO:0005737">
    <property type="term" value="C:cytoplasm"/>
    <property type="evidence" value="ECO:0007669"/>
    <property type="project" value="UniProtKB-SubCell"/>
</dbReference>
<keyword evidence="7 8" id="KW-0342">GTP-binding</keyword>
<dbReference type="GO" id="GO:0005525">
    <property type="term" value="F:GTP binding"/>
    <property type="evidence" value="ECO:0007669"/>
    <property type="project" value="UniProtKB-UniRule"/>
</dbReference>
<evidence type="ECO:0000259" key="11">
    <source>
        <dbReference type="PROSITE" id="PS51883"/>
    </source>
</evidence>
<gene>
    <name evidence="8 12" type="primary">obg</name>
    <name evidence="12" type="ORF">CA13_14830</name>
</gene>
<evidence type="ECO:0000256" key="3">
    <source>
        <dbReference type="ARBA" id="ARBA00022723"/>
    </source>
</evidence>
<reference evidence="12 13" key="1">
    <citation type="submission" date="2019-02" db="EMBL/GenBank/DDBJ databases">
        <title>Deep-cultivation of Planctomycetes and their phenomic and genomic characterization uncovers novel biology.</title>
        <authorList>
            <person name="Wiegand S."/>
            <person name="Jogler M."/>
            <person name="Boedeker C."/>
            <person name="Pinto D."/>
            <person name="Vollmers J."/>
            <person name="Rivas-Marin E."/>
            <person name="Kohn T."/>
            <person name="Peeters S.H."/>
            <person name="Heuer A."/>
            <person name="Rast P."/>
            <person name="Oberbeckmann S."/>
            <person name="Bunk B."/>
            <person name="Jeske O."/>
            <person name="Meyerdierks A."/>
            <person name="Storesund J.E."/>
            <person name="Kallscheuer N."/>
            <person name="Luecker S."/>
            <person name="Lage O.M."/>
            <person name="Pohl T."/>
            <person name="Merkel B.J."/>
            <person name="Hornburger P."/>
            <person name="Mueller R.-W."/>
            <person name="Bruemmer F."/>
            <person name="Labrenz M."/>
            <person name="Spormann A.M."/>
            <person name="Op Den Camp H."/>
            <person name="Overmann J."/>
            <person name="Amann R."/>
            <person name="Jetten M.S.M."/>
            <person name="Mascher T."/>
            <person name="Medema M.H."/>
            <person name="Devos D.P."/>
            <person name="Kaster A.-K."/>
            <person name="Ovreas L."/>
            <person name="Rohde M."/>
            <person name="Galperin M.Y."/>
            <person name="Jogler C."/>
        </authorList>
    </citation>
    <scope>NUCLEOTIDE SEQUENCE [LARGE SCALE GENOMIC DNA]</scope>
    <source>
        <strain evidence="12 13">CA13</strain>
    </source>
</reference>
<name>A0A5C5YYR2_9BACT</name>
<dbReference type="CDD" id="cd01898">
    <property type="entry name" value="Obg"/>
    <property type="match status" value="1"/>
</dbReference>
<evidence type="ECO:0000259" key="10">
    <source>
        <dbReference type="PROSITE" id="PS51710"/>
    </source>
</evidence>
<dbReference type="GO" id="GO:0043022">
    <property type="term" value="F:ribosome binding"/>
    <property type="evidence" value="ECO:0007669"/>
    <property type="project" value="UniProtKB-ARBA"/>
</dbReference>
<dbReference type="PROSITE" id="PS51883">
    <property type="entry name" value="OBG"/>
    <property type="match status" value="1"/>
</dbReference>
<comment type="subcellular location">
    <subcellularLocation>
        <location evidence="8">Cytoplasm</location>
    </subcellularLocation>
</comment>
<feature type="compositionally biased region" description="Polar residues" evidence="9">
    <location>
        <begin position="339"/>
        <end position="349"/>
    </location>
</feature>
<dbReference type="HAMAP" id="MF_01454">
    <property type="entry name" value="GTPase_Obg"/>
    <property type="match status" value="1"/>
</dbReference>
<sequence length="398" mass="42756">MFVDRVRIELHAGRGGDGCMSFRREKFVPKGGPDGGDGGDGGSLILHAQDGVNSLAAFANRRFYKAPKGQPGQGSMRYGRGGRDQKLLVPTGTTVIDAENGFVIKDLTDEGEEFVIARGGKGGRGNASFKTATNRAPRDRTLGGDGEIRDVILELKSIADVGLVGLPNAGKSTLLSRISAARPEIADYPFTTKHPNLGIVEVGIERSFVLADIPGLIEGASDGIGLGHEFLRHVERAGLLVHLVEPAPVDESDPIQNYHAIRAELTQYDASLGERDEIVVVSKGEMPGSEAICETIAEQTGKEVFLISAVTGEGLDPLVLEIMERVERRREALADAKSNRPSQPNASESTKGEKKKRPKKLPPHLSGATAQLSNENQPRDFDDEAYEQDIATDTESDK</sequence>
<feature type="domain" description="Obg" evidence="11">
    <location>
        <begin position="1"/>
        <end position="158"/>
    </location>
</feature>
<dbReference type="PANTHER" id="PTHR11702">
    <property type="entry name" value="DEVELOPMENTALLY REGULATED GTP-BINDING PROTEIN-RELATED"/>
    <property type="match status" value="1"/>
</dbReference>
<keyword evidence="4 8" id="KW-0547">Nucleotide-binding</keyword>
<feature type="binding site" evidence="8">
    <location>
        <begin position="190"/>
        <end position="194"/>
    </location>
    <ligand>
        <name>GTP</name>
        <dbReference type="ChEBI" id="CHEBI:37565"/>
    </ligand>
</feature>
<dbReference type="Proteomes" id="UP000315010">
    <property type="component" value="Unassembled WGS sequence"/>
</dbReference>
<dbReference type="Pfam" id="PF01926">
    <property type="entry name" value="MMR_HSR1"/>
    <property type="match status" value="1"/>
</dbReference>
<dbReference type="RefSeq" id="WP_146395163.1">
    <property type="nucleotide sequence ID" value="NZ_SJPJ01000001.1"/>
</dbReference>
<keyword evidence="3 8" id="KW-0479">Metal-binding</keyword>
<keyword evidence="13" id="KW-1185">Reference proteome</keyword>
<dbReference type="NCBIfam" id="NF008956">
    <property type="entry name" value="PRK12299.1"/>
    <property type="match status" value="1"/>
</dbReference>
<dbReference type="OrthoDB" id="9807318at2"/>
<dbReference type="Gene3D" id="3.40.50.300">
    <property type="entry name" value="P-loop containing nucleotide triphosphate hydrolases"/>
    <property type="match status" value="1"/>
</dbReference>
<comment type="function">
    <text evidence="8">An essential GTPase which binds GTP, GDP and possibly (p)ppGpp with moderate affinity, with high nucleotide exchange rates and a fairly low GTP hydrolysis rate. Plays a role in control of the cell cycle, stress response, ribosome biogenesis and in those bacteria that undergo differentiation, in morphogenesis control.</text>
</comment>
<feature type="binding site" evidence="8">
    <location>
        <position position="172"/>
    </location>
    <ligand>
        <name>Mg(2+)</name>
        <dbReference type="ChEBI" id="CHEBI:18420"/>
    </ligand>
</feature>
<dbReference type="PROSITE" id="PS00905">
    <property type="entry name" value="GTP1_OBG"/>
    <property type="match status" value="1"/>
</dbReference>
<dbReference type="AlphaFoldDB" id="A0A5C5YYR2"/>
<dbReference type="PRINTS" id="PR00326">
    <property type="entry name" value="GTP1OBG"/>
</dbReference>
<dbReference type="NCBIfam" id="NF008955">
    <property type="entry name" value="PRK12297.1"/>
    <property type="match status" value="1"/>
</dbReference>
<dbReference type="Pfam" id="PF01018">
    <property type="entry name" value="GTP1_OBG"/>
    <property type="match status" value="1"/>
</dbReference>